<evidence type="ECO:0000313" key="3">
    <source>
        <dbReference type="EMBL" id="KAG2918006.1"/>
    </source>
</evidence>
<accession>A0A329S4N1</accession>
<evidence type="ECO:0000313" key="4">
    <source>
        <dbReference type="EMBL" id="KAG2936551.1"/>
    </source>
</evidence>
<dbReference type="Proteomes" id="UP000251314">
    <property type="component" value="Unassembled WGS sequence"/>
</dbReference>
<dbReference type="EMBL" id="RCMG01000276">
    <property type="protein sequence ID" value="KAG2857804.1"/>
    <property type="molecule type" value="Genomic_DNA"/>
</dbReference>
<dbReference type="VEuPathDB" id="FungiDB:PC110_g11837"/>
<reference evidence="7 8" key="1">
    <citation type="submission" date="2018-01" db="EMBL/GenBank/DDBJ databases">
        <title>Draft genome of the strawberry crown rot pathogen Phytophthora cactorum.</title>
        <authorList>
            <person name="Armitage A.D."/>
            <person name="Lysoe E."/>
            <person name="Nellist C.F."/>
            <person name="Harrison R.J."/>
            <person name="Brurberg M.B."/>
        </authorList>
    </citation>
    <scope>NUCLEOTIDE SEQUENCE [LARGE SCALE GENOMIC DNA]</scope>
    <source>
        <strain evidence="7 8">10300</strain>
    </source>
</reference>
<evidence type="ECO:0000256" key="1">
    <source>
        <dbReference type="SAM" id="MobiDB-lite"/>
    </source>
</evidence>
<dbReference type="Proteomes" id="UP000697107">
    <property type="component" value="Unassembled WGS sequence"/>
</dbReference>
<evidence type="ECO:0000313" key="6">
    <source>
        <dbReference type="EMBL" id="KAG3219987.1"/>
    </source>
</evidence>
<dbReference type="EMBL" id="RCML01000336">
    <property type="protein sequence ID" value="KAG2980361.1"/>
    <property type="molecule type" value="Genomic_DNA"/>
</dbReference>
<evidence type="ECO:0000313" key="2">
    <source>
        <dbReference type="EMBL" id="KAG2857804.1"/>
    </source>
</evidence>
<dbReference type="EMBL" id="RCMK01000322">
    <property type="protein sequence ID" value="KAG2936551.1"/>
    <property type="molecule type" value="Genomic_DNA"/>
</dbReference>
<feature type="compositionally biased region" description="Basic and acidic residues" evidence="1">
    <location>
        <begin position="49"/>
        <end position="64"/>
    </location>
</feature>
<comment type="caution">
    <text evidence="7">The sequence shown here is derived from an EMBL/GenBank/DDBJ whole genome shotgun (WGS) entry which is preliminary data.</text>
</comment>
<feature type="region of interest" description="Disordered" evidence="1">
    <location>
        <begin position="23"/>
        <end position="70"/>
    </location>
</feature>
<dbReference type="EMBL" id="MJFZ01000305">
    <property type="protein sequence ID" value="RAW31813.1"/>
    <property type="molecule type" value="Genomic_DNA"/>
</dbReference>
<dbReference type="Proteomes" id="UP000735874">
    <property type="component" value="Unassembled WGS sequence"/>
</dbReference>
<evidence type="ECO:0000313" key="8">
    <source>
        <dbReference type="Proteomes" id="UP000251314"/>
    </source>
</evidence>
<dbReference type="Proteomes" id="UP000736787">
    <property type="component" value="Unassembled WGS sequence"/>
</dbReference>
<organism evidence="7 8">
    <name type="scientific">Phytophthora cactorum</name>
    <dbReference type="NCBI Taxonomy" id="29920"/>
    <lineage>
        <taxon>Eukaryota</taxon>
        <taxon>Sar</taxon>
        <taxon>Stramenopiles</taxon>
        <taxon>Oomycota</taxon>
        <taxon>Peronosporomycetes</taxon>
        <taxon>Peronosporales</taxon>
        <taxon>Peronosporaceae</taxon>
        <taxon>Phytophthora</taxon>
    </lineage>
</organism>
<dbReference type="AlphaFoldDB" id="A0A329S4N1"/>
<sequence>MLRRHPTRVEERADVAAEYETYLQEKESQPNPRSKTSPQQPASVANESMETRQEAGRQEVRARIGLDNSN</sequence>
<gene>
    <name evidence="7" type="ORF">PC110_g11837</name>
    <name evidence="2" type="ORF">PC113_g10357</name>
    <name evidence="3" type="ORF">PC115_g10577</name>
    <name evidence="4" type="ORF">PC117_g11999</name>
    <name evidence="5" type="ORF">PC118_g11221</name>
    <name evidence="6" type="ORF">PC129_g9252</name>
</gene>
<dbReference type="Proteomes" id="UP000760860">
    <property type="component" value="Unassembled WGS sequence"/>
</dbReference>
<reference evidence="2" key="2">
    <citation type="submission" date="2018-10" db="EMBL/GenBank/DDBJ databases">
        <title>Effector identification in a new, highly contiguous assembly of the strawberry crown rot pathogen Phytophthora cactorum.</title>
        <authorList>
            <person name="Armitage A.D."/>
            <person name="Nellist C.F."/>
            <person name="Bates H."/>
            <person name="Vickerstaff R.J."/>
            <person name="Harrison R.J."/>
        </authorList>
    </citation>
    <scope>NUCLEOTIDE SEQUENCE</scope>
    <source>
        <strain evidence="2">15-7</strain>
        <strain evidence="3">4032</strain>
        <strain evidence="4">4040</strain>
        <strain evidence="5">P415</strain>
        <strain evidence="6">P421</strain>
    </source>
</reference>
<evidence type="ECO:0000313" key="5">
    <source>
        <dbReference type="EMBL" id="KAG2980361.1"/>
    </source>
</evidence>
<keyword evidence="8" id="KW-1185">Reference proteome</keyword>
<dbReference type="Proteomes" id="UP000774804">
    <property type="component" value="Unassembled WGS sequence"/>
</dbReference>
<evidence type="ECO:0000313" key="7">
    <source>
        <dbReference type="EMBL" id="RAW31813.1"/>
    </source>
</evidence>
<feature type="compositionally biased region" description="Polar residues" evidence="1">
    <location>
        <begin position="29"/>
        <end position="48"/>
    </location>
</feature>
<dbReference type="OrthoDB" id="165405at2759"/>
<protein>
    <submittedName>
        <fullName evidence="7">Uncharacterized protein</fullName>
    </submittedName>
</protein>
<proteinExistence type="predicted"/>
<dbReference type="EMBL" id="RCMI01000315">
    <property type="protein sequence ID" value="KAG2918006.1"/>
    <property type="molecule type" value="Genomic_DNA"/>
</dbReference>
<dbReference type="EMBL" id="RCMV01000286">
    <property type="protein sequence ID" value="KAG3219987.1"/>
    <property type="molecule type" value="Genomic_DNA"/>
</dbReference>
<name>A0A329S4N1_9STRA</name>